<keyword evidence="2" id="KW-0456">Lyase</keyword>
<protein>
    <submittedName>
        <fullName evidence="5">Dihydroxy-acid dehydratase</fullName>
    </submittedName>
</protein>
<reference evidence="5" key="1">
    <citation type="journal article" date="2020" name="FEMS Microbiol. Ecol.">
        <title>Temporal dynamics of bacterial communities during seed development and maturation.</title>
        <authorList>
            <person name="Chesneau G."/>
            <person name="Torres-Cortes G."/>
            <person name="Briand M."/>
            <person name="Darrasse A."/>
            <person name="Preveaux A."/>
            <person name="Marais C."/>
            <person name="Jacques M.A."/>
            <person name="Shade A."/>
            <person name="Barret M."/>
        </authorList>
    </citation>
    <scope>NUCLEOTIDE SEQUENCE</scope>
    <source>
        <strain evidence="5">CFBP13533</strain>
    </source>
</reference>
<feature type="domain" description="Dihydroxy-acid/6-phosphogluconate dehydratase N-terminal" evidence="3">
    <location>
        <begin position="35"/>
        <end position="351"/>
    </location>
</feature>
<dbReference type="SUPFAM" id="SSF143975">
    <property type="entry name" value="IlvD/EDD N-terminal domain-like"/>
    <property type="match status" value="1"/>
</dbReference>
<dbReference type="EMBL" id="JACYNJ010000012">
    <property type="protein sequence ID" value="MBD8271547.1"/>
    <property type="molecule type" value="Genomic_DNA"/>
</dbReference>
<evidence type="ECO:0000313" key="6">
    <source>
        <dbReference type="Proteomes" id="UP000610293"/>
    </source>
</evidence>
<dbReference type="Proteomes" id="UP000610293">
    <property type="component" value="Unassembled WGS sequence"/>
</dbReference>
<dbReference type="GO" id="GO:0005829">
    <property type="term" value="C:cytosol"/>
    <property type="evidence" value="ECO:0007669"/>
    <property type="project" value="TreeGrafter"/>
</dbReference>
<dbReference type="PROSITE" id="PS00886">
    <property type="entry name" value="ILVD_EDD_1"/>
    <property type="match status" value="1"/>
</dbReference>
<dbReference type="InterPro" id="IPR037237">
    <property type="entry name" value="IlvD/EDD_N"/>
</dbReference>
<gene>
    <name evidence="5" type="ORF">IFU03_17450</name>
</gene>
<dbReference type="Pfam" id="PF24877">
    <property type="entry name" value="ILV_EDD_C"/>
    <property type="match status" value="1"/>
</dbReference>
<dbReference type="AlphaFoldDB" id="A0AAE2Q010"/>
<organism evidence="5 6">
    <name type="scientific">Pseudomonas fluorescens</name>
    <dbReference type="NCBI Taxonomy" id="294"/>
    <lineage>
        <taxon>Bacteria</taxon>
        <taxon>Pseudomonadati</taxon>
        <taxon>Pseudomonadota</taxon>
        <taxon>Gammaproteobacteria</taxon>
        <taxon>Pseudomonadales</taxon>
        <taxon>Pseudomonadaceae</taxon>
        <taxon>Pseudomonas</taxon>
    </lineage>
</organism>
<dbReference type="RefSeq" id="WP_191956311.1">
    <property type="nucleotide sequence ID" value="NZ_JACYNJ010000012.1"/>
</dbReference>
<comment type="caution">
    <text evidence="5">The sequence shown here is derived from an EMBL/GenBank/DDBJ whole genome shotgun (WGS) entry which is preliminary data.</text>
</comment>
<accession>A0AAE2Q010</accession>
<evidence type="ECO:0000313" key="5">
    <source>
        <dbReference type="EMBL" id="MBD8271547.1"/>
    </source>
</evidence>
<evidence type="ECO:0000259" key="3">
    <source>
        <dbReference type="Pfam" id="PF00920"/>
    </source>
</evidence>
<comment type="similarity">
    <text evidence="1">Belongs to the IlvD/Edd family.</text>
</comment>
<dbReference type="InterPro" id="IPR056740">
    <property type="entry name" value="ILV_EDD_C"/>
</dbReference>
<dbReference type="InterPro" id="IPR042096">
    <property type="entry name" value="Dihydro-acid_dehy_C"/>
</dbReference>
<dbReference type="Gene3D" id="3.50.30.80">
    <property type="entry name" value="IlvD/EDD C-terminal domain-like"/>
    <property type="match status" value="1"/>
</dbReference>
<sequence length="569" mass="59769">MPKTLRSNFPYGSYLWAVRAAQWRALGIDESELEKPKIAIVNSSSNLAICFSHLDGIAAKIKQSIRDAGALPFEIRTAAPSDFITGAGAGGAYMLAARDLITNDIEVAVEGAQLDGMICLASCDKTVPGQLMAAARLNIPTLIVVCGYQPSGEYNGQHVDIEDVFISSMHVVTGKLPVEELVGMARNAIKGPGVCSGMGTANSMHLVCEALGMALPGSSPIAANSPQMFDFVHQAGRRIVEMVEEDLKPRDILTPGAFANAVATILAAGGSVNTIKHMQAVAAEGGIDVDVYQLFRELGKQVPVLVGVRPVGEHSIEQMEAAGGGRGLLKRLEPLLHGDVLTVTGKTLRQNLEGVTISDDEVIRPLDKPFATLPAIVMLRGNIAPQAGIIKYGIDPSKMRRFKGPAICFERSADAIEALQGGRIKPGHVVVMRGAGVRGGPAMGGGASKVVFAIDGAGLGDHVAMLTDGHLSGLVCKGLVVAEASPEAAVGGPLALVKDGDIIDIDLDLNTLDAAISPNEMDARRARWKPLAPQFGGGWLDIYRNNVSSMEHGAVLIKPLDITVCGEQP</sequence>
<dbReference type="Pfam" id="PF00920">
    <property type="entry name" value="ILVD_EDD_N"/>
    <property type="match status" value="1"/>
</dbReference>
<dbReference type="GO" id="GO:0016836">
    <property type="term" value="F:hydro-lyase activity"/>
    <property type="evidence" value="ECO:0007669"/>
    <property type="project" value="TreeGrafter"/>
</dbReference>
<dbReference type="PANTHER" id="PTHR43661:SF3">
    <property type="entry name" value="D-XYLONATE DEHYDRATASE YAGF-RELATED"/>
    <property type="match status" value="1"/>
</dbReference>
<feature type="domain" description="Dihydroxy-acid/6-phosphogluconate dehydratase C-terminal" evidence="4">
    <location>
        <begin position="361"/>
        <end position="554"/>
    </location>
</feature>
<dbReference type="InterPro" id="IPR000581">
    <property type="entry name" value="ILV_EDD_N"/>
</dbReference>
<evidence type="ECO:0000256" key="1">
    <source>
        <dbReference type="ARBA" id="ARBA00006486"/>
    </source>
</evidence>
<evidence type="ECO:0000256" key="2">
    <source>
        <dbReference type="ARBA" id="ARBA00023239"/>
    </source>
</evidence>
<dbReference type="PANTHER" id="PTHR43661">
    <property type="entry name" value="D-XYLONATE DEHYDRATASE"/>
    <property type="match status" value="1"/>
</dbReference>
<dbReference type="InterPro" id="IPR020558">
    <property type="entry name" value="DiOHA_6PGluconate_deHydtase_CS"/>
</dbReference>
<dbReference type="SUPFAM" id="SSF52016">
    <property type="entry name" value="LeuD/IlvD-like"/>
    <property type="match status" value="1"/>
</dbReference>
<name>A0AAE2Q010_PSEFL</name>
<proteinExistence type="inferred from homology"/>
<evidence type="ECO:0000259" key="4">
    <source>
        <dbReference type="Pfam" id="PF24877"/>
    </source>
</evidence>